<proteinExistence type="predicted"/>
<evidence type="ECO:0000313" key="2">
    <source>
        <dbReference type="Proteomes" id="UP000028547"/>
    </source>
</evidence>
<organism evidence="1 2">
    <name type="scientific">Archangium violaceum Cb vi76</name>
    <dbReference type="NCBI Taxonomy" id="1406225"/>
    <lineage>
        <taxon>Bacteria</taxon>
        <taxon>Pseudomonadati</taxon>
        <taxon>Myxococcota</taxon>
        <taxon>Myxococcia</taxon>
        <taxon>Myxococcales</taxon>
        <taxon>Cystobacterineae</taxon>
        <taxon>Archangiaceae</taxon>
        <taxon>Archangium</taxon>
    </lineage>
</organism>
<name>A0A084SID0_9BACT</name>
<evidence type="ECO:0000313" key="1">
    <source>
        <dbReference type="EMBL" id="KFA88215.1"/>
    </source>
</evidence>
<comment type="caution">
    <text evidence="1">The sequence shown here is derived from an EMBL/GenBank/DDBJ whole genome shotgun (WGS) entry which is preliminary data.</text>
</comment>
<dbReference type="AlphaFoldDB" id="A0A084SID0"/>
<dbReference type="Proteomes" id="UP000028547">
    <property type="component" value="Unassembled WGS sequence"/>
</dbReference>
<protein>
    <submittedName>
        <fullName evidence="1">Uncharacterized protein</fullName>
    </submittedName>
</protein>
<accession>A0A084SID0</accession>
<dbReference type="EMBL" id="JPMI01000300">
    <property type="protein sequence ID" value="KFA88215.1"/>
    <property type="molecule type" value="Genomic_DNA"/>
</dbReference>
<reference evidence="1 2" key="1">
    <citation type="submission" date="2014-07" db="EMBL/GenBank/DDBJ databases">
        <title>Draft Genome Sequence of Gephyronic Acid Producer, Cystobacter violaceus Strain Cb vi76.</title>
        <authorList>
            <person name="Stevens D.C."/>
            <person name="Young J."/>
            <person name="Carmichael R."/>
            <person name="Tan J."/>
            <person name="Taylor R.E."/>
        </authorList>
    </citation>
    <scope>NUCLEOTIDE SEQUENCE [LARGE SCALE GENOMIC DNA]</scope>
    <source>
        <strain evidence="1 2">Cb vi76</strain>
    </source>
</reference>
<gene>
    <name evidence="1" type="ORF">Q664_42615</name>
</gene>
<sequence length="93" mass="10337">MTTLFPKLGLEPIPEDWSGVDPVLPLLERMRQEGAVVLVKWDGERTAPGDSGPYTVLVSGARLAGELLRADTHSLEEALARVIFEYALRYWQA</sequence>